<dbReference type="Proteomes" id="UP001417504">
    <property type="component" value="Unassembled WGS sequence"/>
</dbReference>
<proteinExistence type="predicted"/>
<keyword evidence="3" id="KW-1185">Reference proteome</keyword>
<dbReference type="PANTHER" id="PTHR33133">
    <property type="entry name" value="OS08G0107100 PROTEIN-RELATED"/>
    <property type="match status" value="1"/>
</dbReference>
<feature type="transmembrane region" description="Helical" evidence="1">
    <location>
        <begin position="261"/>
        <end position="289"/>
    </location>
</feature>
<evidence type="ECO:0000313" key="3">
    <source>
        <dbReference type="Proteomes" id="UP001417504"/>
    </source>
</evidence>
<keyword evidence="1" id="KW-1133">Transmembrane helix</keyword>
<organism evidence="2 3">
    <name type="scientific">Stephania japonica</name>
    <dbReference type="NCBI Taxonomy" id="461633"/>
    <lineage>
        <taxon>Eukaryota</taxon>
        <taxon>Viridiplantae</taxon>
        <taxon>Streptophyta</taxon>
        <taxon>Embryophyta</taxon>
        <taxon>Tracheophyta</taxon>
        <taxon>Spermatophyta</taxon>
        <taxon>Magnoliopsida</taxon>
        <taxon>Ranunculales</taxon>
        <taxon>Menispermaceae</taxon>
        <taxon>Menispermoideae</taxon>
        <taxon>Cissampelideae</taxon>
        <taxon>Stephania</taxon>
    </lineage>
</organism>
<name>A0AAP0KRF0_9MAGN</name>
<dbReference type="EMBL" id="JBBNAE010000001">
    <property type="protein sequence ID" value="KAK9156242.1"/>
    <property type="molecule type" value="Genomic_DNA"/>
</dbReference>
<feature type="transmembrane region" description="Helical" evidence="1">
    <location>
        <begin position="30"/>
        <end position="48"/>
    </location>
</feature>
<reference evidence="2 3" key="1">
    <citation type="submission" date="2024-01" db="EMBL/GenBank/DDBJ databases">
        <title>Genome assemblies of Stephania.</title>
        <authorList>
            <person name="Yang L."/>
        </authorList>
    </citation>
    <scope>NUCLEOTIDE SEQUENCE [LARGE SCALE GENOMIC DNA]</scope>
    <source>
        <strain evidence="2">QJT</strain>
        <tissue evidence="2">Leaf</tissue>
    </source>
</reference>
<keyword evidence="1" id="KW-0472">Membrane</keyword>
<accession>A0AAP0KRF0</accession>
<dbReference type="PANTHER" id="PTHR33133:SF24">
    <property type="entry name" value="OS01G0800300 PROTEIN"/>
    <property type="match status" value="1"/>
</dbReference>
<protein>
    <submittedName>
        <fullName evidence="2">Uncharacterized protein</fullName>
    </submittedName>
</protein>
<comment type="caution">
    <text evidence="2">The sequence shown here is derived from an EMBL/GenBank/DDBJ whole genome shotgun (WGS) entry which is preliminary data.</text>
</comment>
<gene>
    <name evidence="2" type="ORF">Sjap_003722</name>
</gene>
<evidence type="ECO:0000313" key="2">
    <source>
        <dbReference type="EMBL" id="KAK9156242.1"/>
    </source>
</evidence>
<feature type="transmembrane region" description="Helical" evidence="1">
    <location>
        <begin position="224"/>
        <end position="249"/>
    </location>
</feature>
<evidence type="ECO:0000256" key="1">
    <source>
        <dbReference type="SAM" id="Phobius"/>
    </source>
</evidence>
<feature type="transmembrane region" description="Helical" evidence="1">
    <location>
        <begin position="69"/>
        <end position="102"/>
    </location>
</feature>
<keyword evidence="1" id="KW-0812">Transmembrane</keyword>
<feature type="transmembrane region" description="Helical" evidence="1">
    <location>
        <begin position="133"/>
        <end position="158"/>
    </location>
</feature>
<sequence>MDLAAEELQFLSIVGILRESVRIPNQSNRAFSLITLTLIFPLSLSILAHNLFTHPLLRRIQSFHSPSDVAFLILVQSLYLIFLFLFSLLSTAAVVLSVATLYSSSKPPHHSFSFSSLLSSALPRAFPRLARTFLFVSLLMTLYNVVFLASLTALVFAFSISSASAAASQILLGAAALLLLILYFLTHLYITAWWHLASVVSVLEPVCGWPAMRRSRELLRGKAAAAGVLVSIYLAMCWVISWVFGGVVVRGGVGVGLVRRVLVGGLLVGVLVFVNLVGLLVQSVFYYVCKSYHHELIDKTALFEHLGGYLGEYVPLKSSVQMQSFDDSL</sequence>
<feature type="transmembrane region" description="Helical" evidence="1">
    <location>
        <begin position="170"/>
        <end position="186"/>
    </location>
</feature>
<dbReference type="AlphaFoldDB" id="A0AAP0KRF0"/>